<dbReference type="EMBL" id="LAQI01000392">
    <property type="protein sequence ID" value="KKY13162.1"/>
    <property type="molecule type" value="Genomic_DNA"/>
</dbReference>
<feature type="domain" description="AAA+ ATPase" evidence="2">
    <location>
        <begin position="532"/>
        <end position="659"/>
    </location>
</feature>
<evidence type="ECO:0000313" key="4">
    <source>
        <dbReference type="Proteomes" id="UP000034182"/>
    </source>
</evidence>
<protein>
    <submittedName>
        <fullName evidence="3">Putative atpase aaa+ type core</fullName>
    </submittedName>
</protein>
<dbReference type="Gene3D" id="3.40.50.300">
    <property type="entry name" value="P-loop containing nucleotide triphosphate hydrolases"/>
    <property type="match status" value="1"/>
</dbReference>
<dbReference type="Proteomes" id="UP000034182">
    <property type="component" value="Unassembled WGS sequence"/>
</dbReference>
<feature type="compositionally biased region" description="Acidic residues" evidence="1">
    <location>
        <begin position="349"/>
        <end position="360"/>
    </location>
</feature>
<reference evidence="3 4" key="1">
    <citation type="submission" date="2015-03" db="EMBL/GenBank/DDBJ databases">
        <authorList>
            <person name="Morales-Cruz A."/>
            <person name="Amrine K.C."/>
            <person name="Cantu D."/>
        </authorList>
    </citation>
    <scope>NUCLEOTIDE SEQUENCE [LARGE SCALE GENOMIC DNA]</scope>
    <source>
        <strain evidence="3">DS831</strain>
    </source>
</reference>
<feature type="compositionally biased region" description="Acidic residues" evidence="1">
    <location>
        <begin position="416"/>
        <end position="436"/>
    </location>
</feature>
<dbReference type="CDD" id="cd19481">
    <property type="entry name" value="RecA-like_protease"/>
    <property type="match status" value="1"/>
</dbReference>
<proteinExistence type="predicted"/>
<dbReference type="InterPro" id="IPR003959">
    <property type="entry name" value="ATPase_AAA_core"/>
</dbReference>
<dbReference type="PANTHER" id="PTHR46411">
    <property type="entry name" value="FAMILY ATPASE, PUTATIVE-RELATED"/>
    <property type="match status" value="1"/>
</dbReference>
<dbReference type="PANTHER" id="PTHR46411:SF3">
    <property type="entry name" value="AAA+ ATPASE DOMAIN-CONTAINING PROTEIN"/>
    <property type="match status" value="1"/>
</dbReference>
<sequence>MMPMSRIPSHESFVDLAKKLCDSADLFPQDFESATAVQQQQLDPSNKPKIAKGTLPSTRTLYECRPDPHSLDNGRFQEEYPKDLLRNKGESVQVPEDKLYALVVRERRTGVKARPLRMDTVTVQSPYVKAALAKILVDCNNVDEMKLRNPVFKKPYRELYYAWPTFEKMVAEKEKESRDGDGDAEVQHLRLFYDLTMRDVERLRRKQLPLDRQHKVTFDTVFTALRPGTVVYGKVGVFDRFFKVKSVEYHGGSDARPYSCSVRCLGLEWDGDELGWAVETFSLYRWLGAKRLVELNIFPAELHPEYNTIRAQLLERGKRWDSMRSKPTVVEYEGSTLKIVRDMALWVDGDDGSSDGDDGGDGSGVPMVKGRVVIDPAAHRAEKGFGTCLYMENVFSDDPFKPILPLESGGEWRNAEEDDEDDAAGYESDPDSDDEETGKQTQEADSRKTDLEDEPLSDDMLVLASHIITGFCLRTKAWVKLYIDHTKDVSWNYEAFDRLVLPGNFKQLILAFVESQSRNRDVFDDIIEGKGQGIIMLLHGAPGLGKTLTAEAVADRIKKPLYSVQAGELGCSANEVEKKLEKILKRAATWDAVLLLDEADVFLEQRHHSDLERNKIVSVFLRLLEYYRGILFLTSNRVESFDEAFRSRIHLQINYPNLDTEAKTGIWKSFIEASRKKNGSHVTESDIKKLAELPFNGREIKNMVKTAQLLASREKWPLEMRHFKVCLEVLEDGKGEQGKASMV</sequence>
<dbReference type="InterPro" id="IPR054289">
    <property type="entry name" value="DUF7025"/>
</dbReference>
<evidence type="ECO:0000313" key="3">
    <source>
        <dbReference type="EMBL" id="KKY13162.1"/>
    </source>
</evidence>
<gene>
    <name evidence="3" type="ORF">UCDDS831_g09250</name>
</gene>
<accession>A0A0G2DQ41</accession>
<dbReference type="GO" id="GO:0016887">
    <property type="term" value="F:ATP hydrolysis activity"/>
    <property type="evidence" value="ECO:0007669"/>
    <property type="project" value="InterPro"/>
</dbReference>
<dbReference type="InterPro" id="IPR027417">
    <property type="entry name" value="P-loop_NTPase"/>
</dbReference>
<comment type="caution">
    <text evidence="3">The sequence shown here is derived from an EMBL/GenBank/DDBJ whole genome shotgun (WGS) entry which is preliminary data.</text>
</comment>
<dbReference type="InterPro" id="IPR003593">
    <property type="entry name" value="AAA+_ATPase"/>
</dbReference>
<dbReference type="GO" id="GO:0005524">
    <property type="term" value="F:ATP binding"/>
    <property type="evidence" value="ECO:0007669"/>
    <property type="project" value="InterPro"/>
</dbReference>
<dbReference type="SUPFAM" id="SSF52540">
    <property type="entry name" value="P-loop containing nucleoside triphosphate hydrolases"/>
    <property type="match status" value="1"/>
</dbReference>
<dbReference type="Pfam" id="PF22942">
    <property type="entry name" value="DUF7025"/>
    <property type="match status" value="1"/>
</dbReference>
<feature type="region of interest" description="Disordered" evidence="1">
    <location>
        <begin position="349"/>
        <end position="368"/>
    </location>
</feature>
<dbReference type="Pfam" id="PF00004">
    <property type="entry name" value="AAA"/>
    <property type="match status" value="1"/>
</dbReference>
<evidence type="ECO:0000259" key="2">
    <source>
        <dbReference type="SMART" id="SM00382"/>
    </source>
</evidence>
<feature type="region of interest" description="Disordered" evidence="1">
    <location>
        <begin position="406"/>
        <end position="452"/>
    </location>
</feature>
<dbReference type="SMART" id="SM00382">
    <property type="entry name" value="AAA"/>
    <property type="match status" value="1"/>
</dbReference>
<reference evidence="3 4" key="2">
    <citation type="submission" date="2015-05" db="EMBL/GenBank/DDBJ databases">
        <title>Distinctive expansion of gene families associated with plant cell wall degradation and secondary metabolism in the genomes of grapevine trunk pathogens.</title>
        <authorList>
            <person name="Lawrence D.P."/>
            <person name="Travadon R."/>
            <person name="Rolshausen P.E."/>
            <person name="Baumgartner K."/>
        </authorList>
    </citation>
    <scope>NUCLEOTIDE SEQUENCE [LARGE SCALE GENOMIC DNA]</scope>
    <source>
        <strain evidence="3">DS831</strain>
    </source>
</reference>
<organism evidence="3 4">
    <name type="scientific">Diplodia seriata</name>
    <dbReference type="NCBI Taxonomy" id="420778"/>
    <lineage>
        <taxon>Eukaryota</taxon>
        <taxon>Fungi</taxon>
        <taxon>Dikarya</taxon>
        <taxon>Ascomycota</taxon>
        <taxon>Pezizomycotina</taxon>
        <taxon>Dothideomycetes</taxon>
        <taxon>Dothideomycetes incertae sedis</taxon>
        <taxon>Botryosphaeriales</taxon>
        <taxon>Botryosphaeriaceae</taxon>
        <taxon>Diplodia</taxon>
    </lineage>
</organism>
<dbReference type="AlphaFoldDB" id="A0A0G2DQ41"/>
<name>A0A0G2DQ41_9PEZI</name>
<evidence type="ECO:0000256" key="1">
    <source>
        <dbReference type="SAM" id="MobiDB-lite"/>
    </source>
</evidence>